<name>A0ABY4E1B5_9NEIS</name>
<dbReference type="Proteomes" id="UP000832011">
    <property type="component" value="Chromosome"/>
</dbReference>
<gene>
    <name evidence="1" type="ORF">LVJ82_00975</name>
</gene>
<keyword evidence="2" id="KW-1185">Reference proteome</keyword>
<organism evidence="1 2">
    <name type="scientific">Vitreoscilla massiliensis</name>
    <dbReference type="NCBI Taxonomy" id="1689272"/>
    <lineage>
        <taxon>Bacteria</taxon>
        <taxon>Pseudomonadati</taxon>
        <taxon>Pseudomonadota</taxon>
        <taxon>Betaproteobacteria</taxon>
        <taxon>Neisseriales</taxon>
        <taxon>Neisseriaceae</taxon>
        <taxon>Vitreoscilla</taxon>
    </lineage>
</organism>
<dbReference type="RefSeq" id="WP_058305486.1">
    <property type="nucleotide sequence ID" value="NZ_CABKVG010000007.1"/>
</dbReference>
<dbReference type="EMBL" id="CP091511">
    <property type="protein sequence ID" value="UOO89588.1"/>
    <property type="molecule type" value="Genomic_DNA"/>
</dbReference>
<sequence>MANWKLKRNDTGETLEFDQDMHWSDEFAWSAISQTQPVYSLAGAVLVQQSIKQAGRPITLDGDWVWFGRTLVETLRTWTDVPNLKLTLTHYDGRQFTVGFRYHDNSLNKVEPVRYATPEAGADRYTLSIQLMTM</sequence>
<evidence type="ECO:0000313" key="2">
    <source>
        <dbReference type="Proteomes" id="UP000832011"/>
    </source>
</evidence>
<accession>A0ABY4E1B5</accession>
<protein>
    <submittedName>
        <fullName evidence="1">Uncharacterized protein</fullName>
    </submittedName>
</protein>
<evidence type="ECO:0000313" key="1">
    <source>
        <dbReference type="EMBL" id="UOO89588.1"/>
    </source>
</evidence>
<reference evidence="1 2" key="1">
    <citation type="journal article" date="2022" name="Res Sq">
        <title>Evolution of multicellular longitudinally dividing oral cavity symbionts (Neisseriaceae).</title>
        <authorList>
            <person name="Nyongesa S."/>
            <person name="Weber P."/>
            <person name="Bernet E."/>
            <person name="Pullido F."/>
            <person name="Nieckarz M."/>
            <person name="Delaby M."/>
            <person name="Nieves C."/>
            <person name="Viehboeck T."/>
            <person name="Krause N."/>
            <person name="Rivera-Millot A."/>
            <person name="Nakamura A."/>
            <person name="Vischer N."/>
            <person name="VanNieuwenhze M."/>
            <person name="Brun Y."/>
            <person name="Cava F."/>
            <person name="Bulgheresi S."/>
            <person name="Veyrier F."/>
        </authorList>
    </citation>
    <scope>NUCLEOTIDE SEQUENCE [LARGE SCALE GENOMIC DNA]</scope>
    <source>
        <strain evidence="1 2">SN4</strain>
    </source>
</reference>
<proteinExistence type="predicted"/>